<evidence type="ECO:0000256" key="3">
    <source>
        <dbReference type="ARBA" id="ARBA00023125"/>
    </source>
</evidence>
<dbReference type="PANTHER" id="PTHR46408:SF10">
    <property type="entry name" value="BASIC LEUCINE ZIPPER 63"/>
    <property type="match status" value="1"/>
</dbReference>
<feature type="region of interest" description="Disordered" evidence="6">
    <location>
        <begin position="121"/>
        <end position="213"/>
    </location>
</feature>
<dbReference type="Pfam" id="PF12498">
    <property type="entry name" value="bZIP_C"/>
    <property type="match status" value="1"/>
</dbReference>
<comment type="subcellular location">
    <subcellularLocation>
        <location evidence="1">Nucleus</location>
    </subcellularLocation>
</comment>
<evidence type="ECO:0000256" key="1">
    <source>
        <dbReference type="ARBA" id="ARBA00004123"/>
    </source>
</evidence>
<dbReference type="GO" id="GO:0003700">
    <property type="term" value="F:DNA-binding transcription factor activity"/>
    <property type="evidence" value="ECO:0007669"/>
    <property type="project" value="InterPro"/>
</dbReference>
<keyword evidence="3" id="KW-0238">DNA-binding</keyword>
<keyword evidence="10" id="KW-1185">Reference proteome</keyword>
<dbReference type="SMART" id="SM00338">
    <property type="entry name" value="BRLZ"/>
    <property type="match status" value="1"/>
</dbReference>
<feature type="region of interest" description="Disordered" evidence="6">
    <location>
        <begin position="294"/>
        <end position="355"/>
    </location>
</feature>
<dbReference type="PROSITE" id="PS00036">
    <property type="entry name" value="BZIP_BASIC"/>
    <property type="match status" value="1"/>
</dbReference>
<dbReference type="AlphaFoldDB" id="D8QSK7"/>
<feature type="compositionally biased region" description="Polar residues" evidence="6">
    <location>
        <begin position="121"/>
        <end position="136"/>
    </location>
</feature>
<dbReference type="InParanoid" id="D8QSK7"/>
<evidence type="ECO:0000256" key="6">
    <source>
        <dbReference type="SAM" id="MobiDB-lite"/>
    </source>
</evidence>
<dbReference type="KEGG" id="smo:SELMODRAFT_439017"/>
<feature type="compositionally biased region" description="Low complexity" evidence="6">
    <location>
        <begin position="41"/>
        <end position="54"/>
    </location>
</feature>
<dbReference type="SUPFAM" id="SSF57959">
    <property type="entry name" value="Leucine zipper domain"/>
    <property type="match status" value="1"/>
</dbReference>
<reference evidence="9 10" key="1">
    <citation type="journal article" date="2011" name="Science">
        <title>The Selaginella genome identifies genetic changes associated with the evolution of vascular plants.</title>
        <authorList>
            <person name="Banks J.A."/>
            <person name="Nishiyama T."/>
            <person name="Hasebe M."/>
            <person name="Bowman J.L."/>
            <person name="Gribskov M."/>
            <person name="dePamphilis C."/>
            <person name="Albert V.A."/>
            <person name="Aono N."/>
            <person name="Aoyama T."/>
            <person name="Ambrose B.A."/>
            <person name="Ashton N.W."/>
            <person name="Axtell M.J."/>
            <person name="Barker E."/>
            <person name="Barker M.S."/>
            <person name="Bennetzen J.L."/>
            <person name="Bonawitz N.D."/>
            <person name="Chapple C."/>
            <person name="Cheng C."/>
            <person name="Correa L.G."/>
            <person name="Dacre M."/>
            <person name="DeBarry J."/>
            <person name="Dreyer I."/>
            <person name="Elias M."/>
            <person name="Engstrom E.M."/>
            <person name="Estelle M."/>
            <person name="Feng L."/>
            <person name="Finet C."/>
            <person name="Floyd S.K."/>
            <person name="Frommer W.B."/>
            <person name="Fujita T."/>
            <person name="Gramzow L."/>
            <person name="Gutensohn M."/>
            <person name="Harholt J."/>
            <person name="Hattori M."/>
            <person name="Heyl A."/>
            <person name="Hirai T."/>
            <person name="Hiwatashi Y."/>
            <person name="Ishikawa M."/>
            <person name="Iwata M."/>
            <person name="Karol K.G."/>
            <person name="Koehler B."/>
            <person name="Kolukisaoglu U."/>
            <person name="Kubo M."/>
            <person name="Kurata T."/>
            <person name="Lalonde S."/>
            <person name="Li K."/>
            <person name="Li Y."/>
            <person name="Litt A."/>
            <person name="Lyons E."/>
            <person name="Manning G."/>
            <person name="Maruyama T."/>
            <person name="Michael T.P."/>
            <person name="Mikami K."/>
            <person name="Miyazaki S."/>
            <person name="Morinaga S."/>
            <person name="Murata T."/>
            <person name="Mueller-Roeber B."/>
            <person name="Nelson D.R."/>
            <person name="Obara M."/>
            <person name="Oguri Y."/>
            <person name="Olmstead R.G."/>
            <person name="Onodera N."/>
            <person name="Petersen B.L."/>
            <person name="Pils B."/>
            <person name="Prigge M."/>
            <person name="Rensing S.A."/>
            <person name="Riano-Pachon D.M."/>
            <person name="Roberts A.W."/>
            <person name="Sato Y."/>
            <person name="Scheller H.V."/>
            <person name="Schulz B."/>
            <person name="Schulz C."/>
            <person name="Shakirov E.V."/>
            <person name="Shibagaki N."/>
            <person name="Shinohara N."/>
            <person name="Shippen D.E."/>
            <person name="Soerensen I."/>
            <person name="Sotooka R."/>
            <person name="Sugimoto N."/>
            <person name="Sugita M."/>
            <person name="Sumikawa N."/>
            <person name="Tanurdzic M."/>
            <person name="Theissen G."/>
            <person name="Ulvskov P."/>
            <person name="Wakazuki S."/>
            <person name="Weng J.K."/>
            <person name="Willats W.W."/>
            <person name="Wipf D."/>
            <person name="Wolf P.G."/>
            <person name="Yang L."/>
            <person name="Zimmer A.D."/>
            <person name="Zhu Q."/>
            <person name="Mitros T."/>
            <person name="Hellsten U."/>
            <person name="Loque D."/>
            <person name="Otillar R."/>
            <person name="Salamov A."/>
            <person name="Schmutz J."/>
            <person name="Shapiro H."/>
            <person name="Lindquist E."/>
            <person name="Lucas S."/>
            <person name="Rokhsar D."/>
            <person name="Grigoriev I.V."/>
        </authorList>
    </citation>
    <scope>NUCLEOTIDE SEQUENCE [LARGE SCALE GENOMIC DNA]</scope>
</reference>
<feature type="compositionally biased region" description="Polar residues" evidence="6">
    <location>
        <begin position="345"/>
        <end position="355"/>
    </location>
</feature>
<dbReference type="FunFam" id="1.20.5.170:FF:000020">
    <property type="entry name" value="BZIP transcription factor"/>
    <property type="match status" value="1"/>
</dbReference>
<dbReference type="OMA" id="GNAMNRC"/>
<feature type="region of interest" description="Disordered" evidence="6">
    <location>
        <begin position="34"/>
        <end position="80"/>
    </location>
</feature>
<dbReference type="SMR" id="D8QSK7"/>
<evidence type="ECO:0000313" key="9">
    <source>
        <dbReference type="EMBL" id="EFJ37454.1"/>
    </source>
</evidence>
<feature type="domain" description="BZIP" evidence="7">
    <location>
        <begin position="186"/>
        <end position="238"/>
    </location>
</feature>
<gene>
    <name evidence="9" type="ORF">SELMODRAFT_270282</name>
    <name evidence="8" type="ORF">SELMODRAFT_439017</name>
</gene>
<dbReference type="InterPro" id="IPR046347">
    <property type="entry name" value="bZIP_sf"/>
</dbReference>
<evidence type="ECO:0000313" key="8">
    <source>
        <dbReference type="EMBL" id="EFJ33945.1"/>
    </source>
</evidence>
<dbReference type="FunCoup" id="D8QSK7">
    <property type="interactions" value="321"/>
</dbReference>
<sequence>MAPPPPAQARGMNRSDSEWAFQEFLREHDDAIQEEGDGARSASIPGAPQQASAAGGAGIGSRLAPVTEESGVEEVEDRQLDPLFSRLSSSESKFGQLDPEAYQDYLKKRLELACAAVALTRASNRKGSNDSSSKNATVAGGIPALPPKPEYKDKPSATSGSSREHSDDEEGDADHSTVEQSTEPSDMKRMRRMLSNRESARRSRRRKQAHMSDLEMQVAQLRVENSTLLKQLNDINKKFGDAAVDNRVLKSDVEALRAKVKMAENVVSRAGSNGSMNFCNRPHQQKSPAFQIIDEEDHAHHQDHQSPQQENSGSGGGGSKMNRTPSMQRVASLEHLQKRIRGPPCNNTNTNSERD</sequence>
<dbReference type="Gramene" id="EFJ37454">
    <property type="protein sequence ID" value="EFJ37454"/>
    <property type="gene ID" value="SELMODRAFT_270282"/>
</dbReference>
<dbReference type="Proteomes" id="UP000001514">
    <property type="component" value="Unassembled WGS sequence"/>
</dbReference>
<dbReference type="InterPro" id="IPR004827">
    <property type="entry name" value="bZIP"/>
</dbReference>
<dbReference type="HOGENOM" id="CLU_037575_1_0_1"/>
<name>D8QSK7_SELML</name>
<organism evidence="10">
    <name type="scientific">Selaginella moellendorffii</name>
    <name type="common">Spikemoss</name>
    <dbReference type="NCBI Taxonomy" id="88036"/>
    <lineage>
        <taxon>Eukaryota</taxon>
        <taxon>Viridiplantae</taxon>
        <taxon>Streptophyta</taxon>
        <taxon>Embryophyta</taxon>
        <taxon>Tracheophyta</taxon>
        <taxon>Lycopodiopsida</taxon>
        <taxon>Selaginellales</taxon>
        <taxon>Selaginellaceae</taxon>
        <taxon>Selaginella</taxon>
    </lineage>
</organism>
<evidence type="ECO:0000256" key="2">
    <source>
        <dbReference type="ARBA" id="ARBA00023015"/>
    </source>
</evidence>
<dbReference type="GO" id="GO:0003677">
    <property type="term" value="F:DNA binding"/>
    <property type="evidence" value="ECO:0007669"/>
    <property type="project" value="UniProtKB-KW"/>
</dbReference>
<dbReference type="KEGG" id="smo:SELMODRAFT_270282"/>
<keyword evidence="5" id="KW-0539">Nucleus</keyword>
<dbReference type="Pfam" id="PF00170">
    <property type="entry name" value="bZIP_1"/>
    <property type="match status" value="1"/>
</dbReference>
<dbReference type="PROSITE" id="PS50217">
    <property type="entry name" value="BZIP"/>
    <property type="match status" value="1"/>
</dbReference>
<evidence type="ECO:0000256" key="5">
    <source>
        <dbReference type="ARBA" id="ARBA00023242"/>
    </source>
</evidence>
<evidence type="ECO:0000313" key="10">
    <source>
        <dbReference type="Proteomes" id="UP000001514"/>
    </source>
</evidence>
<evidence type="ECO:0000259" key="7">
    <source>
        <dbReference type="PROSITE" id="PS50217"/>
    </source>
</evidence>
<dbReference type="GO" id="GO:0005634">
    <property type="term" value="C:nucleus"/>
    <property type="evidence" value="ECO:0007669"/>
    <property type="project" value="UniProtKB-SubCell"/>
</dbReference>
<dbReference type="Gene3D" id="1.20.5.170">
    <property type="match status" value="1"/>
</dbReference>
<dbReference type="InterPro" id="IPR020983">
    <property type="entry name" value="Basic_leucine-zipper_C"/>
</dbReference>
<protein>
    <recommendedName>
        <fullName evidence="7">BZIP domain-containing protein</fullName>
    </recommendedName>
</protein>
<dbReference type="OrthoDB" id="664875at2759"/>
<accession>D8QSK7</accession>
<dbReference type="Gramene" id="EFJ33945">
    <property type="protein sequence ID" value="EFJ33945"/>
    <property type="gene ID" value="SELMODRAFT_439017"/>
</dbReference>
<evidence type="ECO:0000256" key="4">
    <source>
        <dbReference type="ARBA" id="ARBA00023163"/>
    </source>
</evidence>
<proteinExistence type="predicted"/>
<dbReference type="STRING" id="88036.D8QSK7"/>
<keyword evidence="4" id="KW-0804">Transcription</keyword>
<dbReference type="EMBL" id="GL377566">
    <property type="protein sequence ID" value="EFJ37454.1"/>
    <property type="molecule type" value="Genomic_DNA"/>
</dbReference>
<keyword evidence="2" id="KW-0805">Transcription regulation</keyword>
<dbReference type="EMBL" id="GL377570">
    <property type="protein sequence ID" value="EFJ33945.1"/>
    <property type="molecule type" value="Genomic_DNA"/>
</dbReference>
<dbReference type="PANTHER" id="PTHR46408">
    <property type="entry name" value="BASIC LEUCINE ZIPPER 63"/>
    <property type="match status" value="1"/>
</dbReference>
<dbReference type="eggNOG" id="ENOG502QS0A">
    <property type="taxonomic scope" value="Eukaryota"/>
</dbReference>